<dbReference type="Proteomes" id="UP001595528">
    <property type="component" value="Unassembled WGS sequence"/>
</dbReference>
<proteinExistence type="predicted"/>
<protein>
    <submittedName>
        <fullName evidence="1">Uncharacterized protein</fullName>
    </submittedName>
</protein>
<reference evidence="2" key="1">
    <citation type="journal article" date="2019" name="Int. J. Syst. Evol. Microbiol.">
        <title>The Global Catalogue of Microorganisms (GCM) 10K type strain sequencing project: providing services to taxonomists for standard genome sequencing and annotation.</title>
        <authorList>
            <consortium name="The Broad Institute Genomics Platform"/>
            <consortium name="The Broad Institute Genome Sequencing Center for Infectious Disease"/>
            <person name="Wu L."/>
            <person name="Ma J."/>
        </authorList>
    </citation>
    <scope>NUCLEOTIDE SEQUENCE [LARGE SCALE GENOMIC DNA]</scope>
    <source>
        <strain evidence="2">KCTC 42964</strain>
    </source>
</reference>
<sequence>MARKKVKVPKPHGPVQFRLISWTDRDDGLVTWDPQQRQLRGAGVGAEMLRRTMAKAAEHGCLDTPAGPIKVRDPYSDLSGLVDCIGEHWKVPAHLVPFGRRRRPRRERSFPPGLQILY</sequence>
<accession>A0ABV7L7L8</accession>
<dbReference type="RefSeq" id="WP_379905451.1">
    <property type="nucleotide sequence ID" value="NZ_JBHRTR010000044.1"/>
</dbReference>
<comment type="caution">
    <text evidence="1">The sequence shown here is derived from an EMBL/GenBank/DDBJ whole genome shotgun (WGS) entry which is preliminary data.</text>
</comment>
<name>A0ABV7L7L8_9PROT</name>
<evidence type="ECO:0000313" key="1">
    <source>
        <dbReference type="EMBL" id="MFC3230353.1"/>
    </source>
</evidence>
<evidence type="ECO:0000313" key="2">
    <source>
        <dbReference type="Proteomes" id="UP001595528"/>
    </source>
</evidence>
<dbReference type="EMBL" id="JBHRTR010000044">
    <property type="protein sequence ID" value="MFC3230353.1"/>
    <property type="molecule type" value="Genomic_DNA"/>
</dbReference>
<gene>
    <name evidence="1" type="ORF">ACFOGJ_24100</name>
</gene>
<organism evidence="1 2">
    <name type="scientific">Marinibaculum pumilum</name>
    <dbReference type="NCBI Taxonomy" id="1766165"/>
    <lineage>
        <taxon>Bacteria</taxon>
        <taxon>Pseudomonadati</taxon>
        <taxon>Pseudomonadota</taxon>
        <taxon>Alphaproteobacteria</taxon>
        <taxon>Rhodospirillales</taxon>
        <taxon>Rhodospirillaceae</taxon>
        <taxon>Marinibaculum</taxon>
    </lineage>
</organism>
<keyword evidence="2" id="KW-1185">Reference proteome</keyword>